<dbReference type="PANTHER" id="PTHR47894:SF4">
    <property type="entry name" value="HTH-TYPE TRANSCRIPTIONAL REGULATOR GADX"/>
    <property type="match status" value="1"/>
</dbReference>
<evidence type="ECO:0000313" key="3">
    <source>
        <dbReference type="EMBL" id="MFC5724958.1"/>
    </source>
</evidence>
<reference evidence="4" key="1">
    <citation type="journal article" date="2019" name="Int. J. Syst. Evol. Microbiol.">
        <title>The Global Catalogue of Microorganisms (GCM) 10K type strain sequencing project: providing services to taxonomists for standard genome sequencing and annotation.</title>
        <authorList>
            <consortium name="The Broad Institute Genomics Platform"/>
            <consortium name="The Broad Institute Genome Sequencing Center for Infectious Disease"/>
            <person name="Wu L."/>
            <person name="Ma J."/>
        </authorList>
    </citation>
    <scope>NUCLEOTIDE SEQUENCE [LARGE SCALE GENOMIC DNA]</scope>
    <source>
        <strain evidence="4">CGMCC 4.7304</strain>
    </source>
</reference>
<dbReference type="PANTHER" id="PTHR47894">
    <property type="entry name" value="HTH-TYPE TRANSCRIPTIONAL REGULATOR GADX"/>
    <property type="match status" value="1"/>
</dbReference>
<dbReference type="InterPro" id="IPR032687">
    <property type="entry name" value="AraC-type_N"/>
</dbReference>
<evidence type="ECO:0000256" key="1">
    <source>
        <dbReference type="ARBA" id="ARBA00023125"/>
    </source>
</evidence>
<proteinExistence type="predicted"/>
<name>A0ABW0ZAX3_9ACTN</name>
<dbReference type="Pfam" id="PF12833">
    <property type="entry name" value="HTH_18"/>
    <property type="match status" value="1"/>
</dbReference>
<feature type="domain" description="HTH araC/xylS-type" evidence="2">
    <location>
        <begin position="242"/>
        <end position="326"/>
    </location>
</feature>
<evidence type="ECO:0000259" key="2">
    <source>
        <dbReference type="PROSITE" id="PS01124"/>
    </source>
</evidence>
<dbReference type="Proteomes" id="UP001596083">
    <property type="component" value="Unassembled WGS sequence"/>
</dbReference>
<keyword evidence="4" id="KW-1185">Reference proteome</keyword>
<dbReference type="RefSeq" id="WP_390321634.1">
    <property type="nucleotide sequence ID" value="NZ_JBHSPB010000040.1"/>
</dbReference>
<dbReference type="PROSITE" id="PS01124">
    <property type="entry name" value="HTH_ARAC_FAMILY_2"/>
    <property type="match status" value="1"/>
</dbReference>
<evidence type="ECO:0000313" key="4">
    <source>
        <dbReference type="Proteomes" id="UP001596083"/>
    </source>
</evidence>
<organism evidence="3 4">
    <name type="scientific">Streptomyces gamaensis</name>
    <dbReference type="NCBI Taxonomy" id="1763542"/>
    <lineage>
        <taxon>Bacteria</taxon>
        <taxon>Bacillati</taxon>
        <taxon>Actinomycetota</taxon>
        <taxon>Actinomycetes</taxon>
        <taxon>Kitasatosporales</taxon>
        <taxon>Streptomycetaceae</taxon>
        <taxon>Streptomyces</taxon>
    </lineage>
</organism>
<sequence>MDQPCDSDAYRDSVAVSKFLLASADADGADPYAIAREAGVPGWLLDADDTMIPTRFTLGVWEQTERALGVPHVTLAMAERYRLGDLGLFDYLFAQSRTIGEGFDTSVRYLHSVTTNARLLKVAEDDRETTFAFEHVHGEGRGLELSEQFSTLVLCTRARTVTTDAVRPVRVGLQQAAPRDHRSFLEGYAPHESVDFGMPRTTFTFRTADLARPVPGADPGLAAVLRRYAETLPPPPPATWEGRFRHLVDECLTDGSAALDTVARRLAVSRRTLQRRLTESGTSWRAELDAARRRQAERAAGTTGTTELAGRLGYADPRSLRRAMRRWQEGDEEAEEQRSA</sequence>
<dbReference type="Gene3D" id="1.10.10.60">
    <property type="entry name" value="Homeodomain-like"/>
    <property type="match status" value="1"/>
</dbReference>
<protein>
    <submittedName>
        <fullName evidence="3">AraC family transcriptional regulator ligand-binding domain-containing protein</fullName>
    </submittedName>
</protein>
<gene>
    <name evidence="3" type="ORF">ACFP1Z_32920</name>
</gene>
<dbReference type="InterPro" id="IPR018060">
    <property type="entry name" value="HTH_AraC"/>
</dbReference>
<keyword evidence="1" id="KW-0238">DNA-binding</keyword>
<dbReference type="Pfam" id="PF12625">
    <property type="entry name" value="Arabinose_bd"/>
    <property type="match status" value="1"/>
</dbReference>
<comment type="caution">
    <text evidence="3">The sequence shown here is derived from an EMBL/GenBank/DDBJ whole genome shotgun (WGS) entry which is preliminary data.</text>
</comment>
<accession>A0ABW0ZAX3</accession>
<dbReference type="EMBL" id="JBHSPB010000040">
    <property type="protein sequence ID" value="MFC5724958.1"/>
    <property type="molecule type" value="Genomic_DNA"/>
</dbReference>